<dbReference type="Gene3D" id="1.25.40.120">
    <property type="entry name" value="Protein prenylyltransferase"/>
    <property type="match status" value="1"/>
</dbReference>
<organism evidence="5 6">
    <name type="scientific">Parascedosporium putredinis</name>
    <dbReference type="NCBI Taxonomy" id="1442378"/>
    <lineage>
        <taxon>Eukaryota</taxon>
        <taxon>Fungi</taxon>
        <taxon>Dikarya</taxon>
        <taxon>Ascomycota</taxon>
        <taxon>Pezizomycotina</taxon>
        <taxon>Sordariomycetes</taxon>
        <taxon>Hypocreomycetidae</taxon>
        <taxon>Microascales</taxon>
        <taxon>Microascaceae</taxon>
        <taxon>Parascedosporium</taxon>
    </lineage>
</organism>
<dbReference type="AlphaFoldDB" id="A0A9P1H8B3"/>
<reference evidence="5" key="1">
    <citation type="submission" date="2022-11" db="EMBL/GenBank/DDBJ databases">
        <authorList>
            <person name="Scott C."/>
            <person name="Bruce N."/>
        </authorList>
    </citation>
    <scope>NUCLEOTIDE SEQUENCE</scope>
</reference>
<dbReference type="Pfam" id="PF01239">
    <property type="entry name" value="PPTA"/>
    <property type="match status" value="2"/>
</dbReference>
<accession>A0A9P1H8B3</accession>
<keyword evidence="2" id="KW-0637">Prenyltransferase</keyword>
<dbReference type="InterPro" id="IPR002088">
    <property type="entry name" value="Prenyl_trans_a"/>
</dbReference>
<dbReference type="SUPFAM" id="SSF48439">
    <property type="entry name" value="Protein prenylyltransferase"/>
    <property type="match status" value="1"/>
</dbReference>
<dbReference type="GO" id="GO:0005737">
    <property type="term" value="C:cytoplasm"/>
    <property type="evidence" value="ECO:0007669"/>
    <property type="project" value="TreeGrafter"/>
</dbReference>
<evidence type="ECO:0000256" key="2">
    <source>
        <dbReference type="ARBA" id="ARBA00022602"/>
    </source>
</evidence>
<evidence type="ECO:0000256" key="4">
    <source>
        <dbReference type="ARBA" id="ARBA00022737"/>
    </source>
</evidence>
<sequence length="345" mass="39302">MSRALEKEVLEALNKGDPRKVFDEILQVFESPEKDGALLEFEFLGKAHLPPPGVFVLRDGKAIGLSKLHVFQAFGVAYQALRRSASADGHLGRALSTEELRRATAILLLSDPEHLTAANCRKRALLQDICDGREIALCLSQEKYFLDSLLTSRLHRHTKSPTLWSHRRWLLGLFRKHGIAFDVTSDLRQVVFVSGERHPRNYYAWCHARWLLTNLDEKNSEAIVGGIIGDVEGWCLKHHDDISGWSFLHRLLSGGWLSKSGQEEECSRVFGSVLRMAESFHWRNESVWWFLHAVVADGLLRHADLSLLRETGGRMFTHLAEEQGNTRLARRWFQEFEQQSKGLGS</sequence>
<name>A0A9P1H8B3_9PEZI</name>
<evidence type="ECO:0000313" key="5">
    <source>
        <dbReference type="EMBL" id="CAI4217291.1"/>
    </source>
</evidence>
<evidence type="ECO:0000256" key="1">
    <source>
        <dbReference type="ARBA" id="ARBA00006734"/>
    </source>
</evidence>
<evidence type="ECO:0000256" key="3">
    <source>
        <dbReference type="ARBA" id="ARBA00022679"/>
    </source>
</evidence>
<protein>
    <recommendedName>
        <fullName evidence="7">Protein prenyltransferase</fullName>
    </recommendedName>
</protein>
<dbReference type="GO" id="GO:0008318">
    <property type="term" value="F:protein prenyltransferase activity"/>
    <property type="evidence" value="ECO:0007669"/>
    <property type="project" value="InterPro"/>
</dbReference>
<proteinExistence type="inferred from homology"/>
<dbReference type="PANTHER" id="PTHR11129:SF3">
    <property type="entry name" value="PROTEIN PRENYLTRANSFERASE ALPHA SUBUNIT REPEAT-CONTAINING PROTEIN 1"/>
    <property type="match status" value="1"/>
</dbReference>
<dbReference type="PANTHER" id="PTHR11129">
    <property type="entry name" value="PROTEIN FARNESYLTRANSFERASE ALPHA SUBUNIT/RAB GERANYLGERANYL TRANSFERASE ALPHA SUBUNIT"/>
    <property type="match status" value="1"/>
</dbReference>
<keyword evidence="3" id="KW-0808">Transferase</keyword>
<dbReference type="EMBL" id="CALLCH030000016">
    <property type="protein sequence ID" value="CAI4217291.1"/>
    <property type="molecule type" value="Genomic_DNA"/>
</dbReference>
<evidence type="ECO:0000313" key="6">
    <source>
        <dbReference type="Proteomes" id="UP000838763"/>
    </source>
</evidence>
<evidence type="ECO:0008006" key="7">
    <source>
        <dbReference type="Google" id="ProtNLM"/>
    </source>
</evidence>
<dbReference type="OrthoDB" id="5358702at2759"/>
<dbReference type="Proteomes" id="UP000838763">
    <property type="component" value="Unassembled WGS sequence"/>
</dbReference>
<comment type="similarity">
    <text evidence="1">Belongs to the protein prenyltransferase subunit alpha family.</text>
</comment>
<comment type="caution">
    <text evidence="5">The sequence shown here is derived from an EMBL/GenBank/DDBJ whole genome shotgun (WGS) entry which is preliminary data.</text>
</comment>
<gene>
    <name evidence="5" type="ORF">PPNO1_LOCUS6904</name>
</gene>
<keyword evidence="4" id="KW-0677">Repeat</keyword>
<keyword evidence="6" id="KW-1185">Reference proteome</keyword>